<accession>A0A8C0CAP6</accession>
<comment type="similarity">
    <text evidence="1">Belongs to the serpin family.</text>
</comment>
<name>A0A8C0CAP6_BALMU</name>
<dbReference type="InterPro" id="IPR023795">
    <property type="entry name" value="Serpin_CS"/>
</dbReference>
<feature type="domain" description="Serpin" evidence="3">
    <location>
        <begin position="59"/>
        <end position="396"/>
    </location>
</feature>
<feature type="signal peptide" evidence="2">
    <location>
        <begin position="1"/>
        <end position="25"/>
    </location>
</feature>
<organism evidence="4">
    <name type="scientific">Balaenoptera musculus</name>
    <name type="common">Blue whale</name>
    <dbReference type="NCBI Taxonomy" id="9771"/>
    <lineage>
        <taxon>Eukaryota</taxon>
        <taxon>Metazoa</taxon>
        <taxon>Chordata</taxon>
        <taxon>Craniata</taxon>
        <taxon>Vertebrata</taxon>
        <taxon>Euteleostomi</taxon>
        <taxon>Mammalia</taxon>
        <taxon>Eutheria</taxon>
        <taxon>Laurasiatheria</taxon>
        <taxon>Artiodactyla</taxon>
        <taxon>Whippomorpha</taxon>
        <taxon>Cetacea</taxon>
        <taxon>Mysticeti</taxon>
        <taxon>Balaenopteridae</taxon>
        <taxon>Balaenoptera</taxon>
    </lineage>
</organism>
<evidence type="ECO:0000256" key="2">
    <source>
        <dbReference type="SAM" id="SignalP"/>
    </source>
</evidence>
<dbReference type="AlphaFoldDB" id="A0A8C0CAP6"/>
<proteinExistence type="inferred from homology"/>
<reference evidence="4" key="1">
    <citation type="submission" date="2023-09" db="UniProtKB">
        <authorList>
            <consortium name="Ensembl"/>
        </authorList>
    </citation>
    <scope>IDENTIFICATION</scope>
</reference>
<dbReference type="SMART" id="SM00093">
    <property type="entry name" value="SERPIN"/>
    <property type="match status" value="1"/>
</dbReference>
<sequence length="399" mass="45948">MSHRKIHLALSLVLILCGLFNNIFCEKQQDSQQNINLVLLKKIPSLSQKTEAGYKVFAQELFRSLIIEDPRKNIIFSPVAISIALATLSLGIKSTMRTNLIEDLGLDLRKIQVLDKDQHLVQTWHELVKQEQLKHKDILFIDNNRKINQMFLQEIDRVHEVDIQAIDFKDTEKTKKAINQYVAEKVHKKIKDLITRLDPQTVLCLVNYVFFKGIWERAFQTNLTQKEDFFVNENTKVQVDMMRKTERMIYSHSEELLATMVKMPYKGNVSIILVLPDVGQFHFALREITAKRARLQKIGALSFAQIDIKDMPTTTAVTQSITKKASLSILEAVHQAEIEVSEHGLITDTAKDADVWKVPVDTKEVPVVVKFNRPFLLFVEDQMTQRDLFVGKVLNPKTE</sequence>
<dbReference type="PANTHER" id="PTHR11461">
    <property type="entry name" value="SERINE PROTEASE INHIBITOR, SERPIN"/>
    <property type="match status" value="1"/>
</dbReference>
<dbReference type="InterPro" id="IPR023796">
    <property type="entry name" value="Serpin_dom"/>
</dbReference>
<dbReference type="PANTHER" id="PTHR11461:SF164">
    <property type="entry name" value="UTEROFERRIN-ASSOCIATED PROTEIN"/>
    <property type="match status" value="1"/>
</dbReference>
<dbReference type="SUPFAM" id="SSF56574">
    <property type="entry name" value="Serpins"/>
    <property type="match status" value="1"/>
</dbReference>
<feature type="chain" id="PRO_5034488827" description="Serpin domain-containing protein" evidence="2">
    <location>
        <begin position="26"/>
        <end position="399"/>
    </location>
</feature>
<dbReference type="Pfam" id="PF00079">
    <property type="entry name" value="Serpin"/>
    <property type="match status" value="1"/>
</dbReference>
<evidence type="ECO:0000256" key="1">
    <source>
        <dbReference type="RuleBase" id="RU000411"/>
    </source>
</evidence>
<evidence type="ECO:0000313" key="4">
    <source>
        <dbReference type="Ensembl" id="ENSBMSP00010002534.1"/>
    </source>
</evidence>
<dbReference type="Gene3D" id="3.30.497.10">
    <property type="entry name" value="Antithrombin, subunit I, domain 2"/>
    <property type="match status" value="2"/>
</dbReference>
<dbReference type="InterPro" id="IPR000215">
    <property type="entry name" value="Serpin_fam"/>
</dbReference>
<dbReference type="GO" id="GO:0004867">
    <property type="term" value="F:serine-type endopeptidase inhibitor activity"/>
    <property type="evidence" value="ECO:0007669"/>
    <property type="project" value="InterPro"/>
</dbReference>
<keyword evidence="2" id="KW-0732">Signal</keyword>
<dbReference type="PROSITE" id="PS00284">
    <property type="entry name" value="SERPIN"/>
    <property type="match status" value="1"/>
</dbReference>
<dbReference type="GO" id="GO:0005615">
    <property type="term" value="C:extracellular space"/>
    <property type="evidence" value="ECO:0007669"/>
    <property type="project" value="InterPro"/>
</dbReference>
<dbReference type="Ensembl" id="ENSBMST00010002795.1">
    <property type="protein sequence ID" value="ENSBMSP00010002534.1"/>
    <property type="gene ID" value="ENSBMSG00010001921.1"/>
</dbReference>
<dbReference type="InterPro" id="IPR042178">
    <property type="entry name" value="Serpin_sf_1"/>
</dbReference>
<dbReference type="Gene3D" id="2.30.39.10">
    <property type="entry name" value="Alpha-1-antitrypsin, domain 1"/>
    <property type="match status" value="2"/>
</dbReference>
<dbReference type="InterPro" id="IPR042185">
    <property type="entry name" value="Serpin_sf_2"/>
</dbReference>
<protein>
    <recommendedName>
        <fullName evidence="3">Serpin domain-containing protein</fullName>
    </recommendedName>
</protein>
<dbReference type="InterPro" id="IPR036186">
    <property type="entry name" value="Serpin_sf"/>
</dbReference>
<dbReference type="GeneTree" id="ENSGT00940000166310"/>
<evidence type="ECO:0000259" key="3">
    <source>
        <dbReference type="SMART" id="SM00093"/>
    </source>
</evidence>